<feature type="region of interest" description="Disordered" evidence="1">
    <location>
        <begin position="358"/>
        <end position="399"/>
    </location>
</feature>
<name>A0A4Q4TR97_9PEZI</name>
<reference evidence="2 3" key="1">
    <citation type="submission" date="2018-06" db="EMBL/GenBank/DDBJ databases">
        <title>Complete Genomes of Monosporascus.</title>
        <authorList>
            <person name="Robinson A.J."/>
            <person name="Natvig D.O."/>
        </authorList>
    </citation>
    <scope>NUCLEOTIDE SEQUENCE [LARGE SCALE GENOMIC DNA]</scope>
    <source>
        <strain evidence="2 3">CBS 110550</strain>
    </source>
</reference>
<protein>
    <submittedName>
        <fullName evidence="2">Uncharacterized protein</fullName>
    </submittedName>
</protein>
<gene>
    <name evidence="2" type="ORF">DL764_001029</name>
</gene>
<dbReference type="EMBL" id="QJNU01000028">
    <property type="protein sequence ID" value="RYP09895.1"/>
    <property type="molecule type" value="Genomic_DNA"/>
</dbReference>
<feature type="compositionally biased region" description="Polar residues" evidence="1">
    <location>
        <begin position="249"/>
        <end position="259"/>
    </location>
</feature>
<keyword evidence="3" id="KW-1185">Reference proteome</keyword>
<dbReference type="OrthoDB" id="4731449at2759"/>
<feature type="region of interest" description="Disordered" evidence="1">
    <location>
        <begin position="278"/>
        <end position="319"/>
    </location>
</feature>
<feature type="region of interest" description="Disordered" evidence="1">
    <location>
        <begin position="232"/>
        <end position="259"/>
    </location>
</feature>
<dbReference type="Proteomes" id="UP000293360">
    <property type="component" value="Unassembled WGS sequence"/>
</dbReference>
<dbReference type="AlphaFoldDB" id="A0A4Q4TR97"/>
<comment type="caution">
    <text evidence="2">The sequence shown here is derived from an EMBL/GenBank/DDBJ whole genome shotgun (WGS) entry which is preliminary data.</text>
</comment>
<proteinExistence type="predicted"/>
<feature type="compositionally biased region" description="Polar residues" evidence="1">
    <location>
        <begin position="296"/>
        <end position="314"/>
    </location>
</feature>
<sequence length="412" mass="47091">MARTTQETNKANIDREDAMKLEETRKQFRVEKEERLLASIRTMDNLFARVRGDADTEAQGRQLWRDAVEYWNKNVPEGVRPSSASKSTPYQEDPESLMMPRIYDEEDLESSSHIRAPVNARQTYLSDRLNPLRRSSQPSVRGFYNTGYGLAERRLPHRPSTDVLELSGEAEAEAAVTPFPSTKYQISQQTLSDDFRLSRPYSGSREAEGKQTQPVLTILRTTTRVYQVHRVTPTQSRGSAHRRGYDSEQAPTPSYSSFQREYHRVASTHWRDYDFERAPQPSCSDLQRTGTREYSRAQTTNEDWQAQGSSSPDFNQGCRYQTRKPHGWYEDWVAETTGEEAKGLQHGSSASVTLYSYGNQARPSGAKRSRSWDDDGEEETRDEDAINDENDGIGTPACSRITFASRKRLRLS</sequence>
<organism evidence="2 3">
    <name type="scientific">Monosporascus ibericus</name>
    <dbReference type="NCBI Taxonomy" id="155417"/>
    <lineage>
        <taxon>Eukaryota</taxon>
        <taxon>Fungi</taxon>
        <taxon>Dikarya</taxon>
        <taxon>Ascomycota</taxon>
        <taxon>Pezizomycotina</taxon>
        <taxon>Sordariomycetes</taxon>
        <taxon>Xylariomycetidae</taxon>
        <taxon>Xylariales</taxon>
        <taxon>Xylariales incertae sedis</taxon>
        <taxon>Monosporascus</taxon>
    </lineage>
</organism>
<accession>A0A4Q4TR97</accession>
<evidence type="ECO:0000313" key="2">
    <source>
        <dbReference type="EMBL" id="RYP09895.1"/>
    </source>
</evidence>
<feature type="compositionally biased region" description="Acidic residues" evidence="1">
    <location>
        <begin position="374"/>
        <end position="391"/>
    </location>
</feature>
<feature type="region of interest" description="Disordered" evidence="1">
    <location>
        <begin position="75"/>
        <end position="94"/>
    </location>
</feature>
<evidence type="ECO:0000313" key="3">
    <source>
        <dbReference type="Proteomes" id="UP000293360"/>
    </source>
</evidence>
<evidence type="ECO:0000256" key="1">
    <source>
        <dbReference type="SAM" id="MobiDB-lite"/>
    </source>
</evidence>